<proteinExistence type="predicted"/>
<dbReference type="PANTHER" id="PTHR40278:SF1">
    <property type="entry name" value="DNA UTILIZATION PROTEIN HOFN"/>
    <property type="match status" value="1"/>
</dbReference>
<dbReference type="RefSeq" id="WP_005982910.1">
    <property type="nucleotide sequence ID" value="NZ_AOSV01000002.1"/>
</dbReference>
<dbReference type="EMBL" id="AOSV01000002">
    <property type="protein sequence ID" value="EMG39093.1"/>
    <property type="molecule type" value="Genomic_DNA"/>
</dbReference>
<keyword evidence="1" id="KW-1133">Transmembrane helix</keyword>
<reference evidence="2 3" key="1">
    <citation type="journal article" date="2013" name="Genome Announc.">
        <title>Draft Genome Sequence for Desulfovibrio africanus Strain PCS.</title>
        <authorList>
            <person name="Brown S.D."/>
            <person name="Utturkar S.M."/>
            <person name="Arkin A.P."/>
            <person name="Deutschbauer A.M."/>
            <person name="Elias D.A."/>
            <person name="Hazen T.C."/>
            <person name="Chakraborty R."/>
        </authorList>
    </citation>
    <scope>NUCLEOTIDE SEQUENCE [LARGE SCALE GENOMIC DNA]</scope>
    <source>
        <strain evidence="2 3">PCS</strain>
    </source>
</reference>
<dbReference type="AlphaFoldDB" id="M5Q3V2"/>
<keyword evidence="1" id="KW-0472">Membrane</keyword>
<feature type="transmembrane region" description="Helical" evidence="1">
    <location>
        <begin position="289"/>
        <end position="314"/>
    </location>
</feature>
<name>M5Q3V2_DESAF</name>
<dbReference type="SUPFAM" id="SSF53067">
    <property type="entry name" value="Actin-like ATPase domain"/>
    <property type="match status" value="1"/>
</dbReference>
<dbReference type="InterPro" id="IPR052534">
    <property type="entry name" value="Extracell_DNA_Util/SecSys_Comp"/>
</dbReference>
<keyword evidence="1" id="KW-0812">Transmembrane</keyword>
<dbReference type="PANTHER" id="PTHR40278">
    <property type="entry name" value="DNA UTILIZATION PROTEIN HOFN"/>
    <property type="match status" value="1"/>
</dbReference>
<sequence length="443" mass="48966">MKKISSLWPVAVFLLLQPDRVLLYRYGYTPWNRGKLLDRKTYLLDDEDGPAEEALARTLTRITAEFRPGADDSWYLGLPLRYFTFVEFSLPQAAADNLDQAVHYALMRHVPFDLESTHVRHDSQPAGEQLLVSATVVPKDELSPLLEDAASAGIAVSAVLPSLALVARLHEENGFYISGGETETEVLGWKDGRIIFSAWDLAQRPEAGATFLARTRPAMVNAPLPGDCRHFLWEQEIEVREAASALSLAPEALAVLDQLPSNPGRALADFPYQIGLVPESVLRRRRISFWVQAAALLLVLLAVLCIPLAHLAGLNAKLGRLDAMITEISATTDELTRMRAENERIVTELRRLASAQGTAPVPAEVLRELTEILPPDVWLTTLVMDRERVELRGTAASATTVIEQVEASPLFKEARFDSPVTKRGDKELFKVLAGLERQPVQGG</sequence>
<comment type="caution">
    <text evidence="2">The sequence shown here is derived from an EMBL/GenBank/DDBJ whole genome shotgun (WGS) entry which is preliminary data.</text>
</comment>
<evidence type="ECO:0000256" key="1">
    <source>
        <dbReference type="SAM" id="Phobius"/>
    </source>
</evidence>
<gene>
    <name evidence="2" type="ORF">PCS_00100</name>
</gene>
<dbReference type="InterPro" id="IPR007813">
    <property type="entry name" value="PilN"/>
</dbReference>
<accession>M5Q3V2</accession>
<evidence type="ECO:0000313" key="3">
    <source>
        <dbReference type="Proteomes" id="UP000011922"/>
    </source>
</evidence>
<organism evidence="2 3">
    <name type="scientific">Desulfocurvibacter africanus PCS</name>
    <dbReference type="NCBI Taxonomy" id="1262666"/>
    <lineage>
        <taxon>Bacteria</taxon>
        <taxon>Pseudomonadati</taxon>
        <taxon>Thermodesulfobacteriota</taxon>
        <taxon>Desulfovibrionia</taxon>
        <taxon>Desulfovibrionales</taxon>
        <taxon>Desulfovibrionaceae</taxon>
        <taxon>Desulfocurvibacter</taxon>
    </lineage>
</organism>
<dbReference type="PATRIC" id="fig|1262666.3.peg.101"/>
<dbReference type="InterPro" id="IPR043129">
    <property type="entry name" value="ATPase_NBD"/>
</dbReference>
<protein>
    <submittedName>
        <fullName evidence="2">Tfp pilus assembly protein PilN</fullName>
    </submittedName>
</protein>
<dbReference type="OrthoDB" id="5419311at2"/>
<dbReference type="Pfam" id="PF05137">
    <property type="entry name" value="PilN"/>
    <property type="match status" value="1"/>
</dbReference>
<dbReference type="Gene3D" id="3.30.420.380">
    <property type="match status" value="1"/>
</dbReference>
<evidence type="ECO:0000313" key="2">
    <source>
        <dbReference type="EMBL" id="EMG39093.1"/>
    </source>
</evidence>
<dbReference type="Proteomes" id="UP000011922">
    <property type="component" value="Unassembled WGS sequence"/>
</dbReference>